<accession>A0ABT9KZR2</accession>
<reference evidence="2 3" key="1">
    <citation type="submission" date="2023-07" db="EMBL/GenBank/DDBJ databases">
        <title>Sequencing the genomes of 1000 actinobacteria strains.</title>
        <authorList>
            <person name="Klenk H.-P."/>
        </authorList>
    </citation>
    <scope>NUCLEOTIDE SEQUENCE [LARGE SCALE GENOMIC DNA]</scope>
    <source>
        <strain evidence="2 3">DSM 41600</strain>
    </source>
</reference>
<protein>
    <submittedName>
        <fullName evidence="2">Uncharacterized protein</fullName>
    </submittedName>
</protein>
<name>A0ABT9KZR2_9ACTN</name>
<dbReference type="EMBL" id="JAURUE010000002">
    <property type="protein sequence ID" value="MDP9613928.1"/>
    <property type="molecule type" value="Genomic_DNA"/>
</dbReference>
<evidence type="ECO:0000256" key="1">
    <source>
        <dbReference type="SAM" id="MobiDB-lite"/>
    </source>
</evidence>
<organism evidence="2 3">
    <name type="scientific">Streptomyces demainii</name>
    <dbReference type="NCBI Taxonomy" id="588122"/>
    <lineage>
        <taxon>Bacteria</taxon>
        <taxon>Bacillati</taxon>
        <taxon>Actinomycetota</taxon>
        <taxon>Actinomycetes</taxon>
        <taxon>Kitasatosporales</taxon>
        <taxon>Streptomycetaceae</taxon>
        <taxon>Streptomyces</taxon>
    </lineage>
</organism>
<evidence type="ECO:0000313" key="3">
    <source>
        <dbReference type="Proteomes" id="UP001234880"/>
    </source>
</evidence>
<evidence type="ECO:0000313" key="2">
    <source>
        <dbReference type="EMBL" id="MDP9613928.1"/>
    </source>
</evidence>
<feature type="region of interest" description="Disordered" evidence="1">
    <location>
        <begin position="14"/>
        <end position="37"/>
    </location>
</feature>
<proteinExistence type="predicted"/>
<sequence length="37" mass="3741">MLDQLAVDGSITKAPGVGEVAGRAPVDRGERSCSAQV</sequence>
<comment type="caution">
    <text evidence="2">The sequence shown here is derived from an EMBL/GenBank/DDBJ whole genome shotgun (WGS) entry which is preliminary data.</text>
</comment>
<dbReference type="Proteomes" id="UP001234880">
    <property type="component" value="Unassembled WGS sequence"/>
</dbReference>
<gene>
    <name evidence="2" type="ORF">JOF35_006266</name>
</gene>
<keyword evidence="3" id="KW-1185">Reference proteome</keyword>